<dbReference type="GO" id="GO:0008270">
    <property type="term" value="F:zinc ion binding"/>
    <property type="evidence" value="ECO:0007669"/>
    <property type="project" value="UniProtKB-KW"/>
</dbReference>
<feature type="domain" description="RING-type" evidence="9">
    <location>
        <begin position="1144"/>
        <end position="1182"/>
    </location>
</feature>
<feature type="compositionally biased region" description="Acidic residues" evidence="8">
    <location>
        <begin position="37"/>
        <end position="46"/>
    </location>
</feature>
<protein>
    <submittedName>
        <fullName evidence="12">Uncharacterized protein</fullName>
    </submittedName>
</protein>
<feature type="domain" description="Helicase C-terminal" evidence="11">
    <location>
        <begin position="1253"/>
        <end position="1409"/>
    </location>
</feature>
<dbReference type="SMART" id="SM00487">
    <property type="entry name" value="DEXDc"/>
    <property type="match status" value="1"/>
</dbReference>
<dbReference type="GO" id="GO:0016787">
    <property type="term" value="F:hydrolase activity"/>
    <property type="evidence" value="ECO:0007669"/>
    <property type="project" value="UniProtKB-KW"/>
</dbReference>
<keyword evidence="4" id="KW-0378">Hydrolase</keyword>
<dbReference type="InterPro" id="IPR013083">
    <property type="entry name" value="Znf_RING/FYVE/PHD"/>
</dbReference>
<dbReference type="InterPro" id="IPR049730">
    <property type="entry name" value="SNF2/RAD54-like_C"/>
</dbReference>
<dbReference type="PROSITE" id="PS50089">
    <property type="entry name" value="ZF_RING_2"/>
    <property type="match status" value="1"/>
</dbReference>
<dbReference type="InterPro" id="IPR014001">
    <property type="entry name" value="Helicase_ATP-bd"/>
</dbReference>
<dbReference type="SMART" id="SM00184">
    <property type="entry name" value="RING"/>
    <property type="match status" value="1"/>
</dbReference>
<keyword evidence="6" id="KW-0067">ATP-binding</keyword>
<evidence type="ECO:0000259" key="10">
    <source>
        <dbReference type="PROSITE" id="PS51192"/>
    </source>
</evidence>
<evidence type="ECO:0000256" key="5">
    <source>
        <dbReference type="ARBA" id="ARBA00022833"/>
    </source>
</evidence>
<feature type="compositionally biased region" description="Low complexity" evidence="8">
    <location>
        <begin position="1"/>
        <end position="12"/>
    </location>
</feature>
<dbReference type="InterPro" id="IPR017907">
    <property type="entry name" value="Znf_RING_CS"/>
</dbReference>
<dbReference type="GO" id="GO:0005524">
    <property type="term" value="F:ATP binding"/>
    <property type="evidence" value="ECO:0007669"/>
    <property type="project" value="InterPro"/>
</dbReference>
<keyword evidence="13" id="KW-1185">Reference proteome</keyword>
<evidence type="ECO:0000256" key="3">
    <source>
        <dbReference type="ARBA" id="ARBA00022771"/>
    </source>
</evidence>
<evidence type="ECO:0000256" key="8">
    <source>
        <dbReference type="SAM" id="MobiDB-lite"/>
    </source>
</evidence>
<dbReference type="SUPFAM" id="SSF57850">
    <property type="entry name" value="RING/U-box"/>
    <property type="match status" value="1"/>
</dbReference>
<evidence type="ECO:0000256" key="7">
    <source>
        <dbReference type="PROSITE-ProRule" id="PRU00175"/>
    </source>
</evidence>
<evidence type="ECO:0000259" key="11">
    <source>
        <dbReference type="PROSITE" id="PS51194"/>
    </source>
</evidence>
<dbReference type="GO" id="GO:0061630">
    <property type="term" value="F:ubiquitin protein ligase activity"/>
    <property type="evidence" value="ECO:0007669"/>
    <property type="project" value="TreeGrafter"/>
</dbReference>
<feature type="compositionally biased region" description="Basic and acidic residues" evidence="8">
    <location>
        <begin position="62"/>
        <end position="79"/>
    </location>
</feature>
<dbReference type="PANTHER" id="PTHR45865">
    <property type="entry name" value="E3 UBIQUITIN-PROTEIN LIGASE SHPRH FAMILY MEMBER"/>
    <property type="match status" value="1"/>
</dbReference>
<keyword evidence="3 7" id="KW-0863">Zinc-finger</keyword>
<organism evidence="12 13">
    <name type="scientific">Cudoniella acicularis</name>
    <dbReference type="NCBI Taxonomy" id="354080"/>
    <lineage>
        <taxon>Eukaryota</taxon>
        <taxon>Fungi</taxon>
        <taxon>Dikarya</taxon>
        <taxon>Ascomycota</taxon>
        <taxon>Pezizomycotina</taxon>
        <taxon>Leotiomycetes</taxon>
        <taxon>Helotiales</taxon>
        <taxon>Tricladiaceae</taxon>
        <taxon>Cudoniella</taxon>
    </lineage>
</organism>
<dbReference type="Pfam" id="PF00271">
    <property type="entry name" value="Helicase_C"/>
    <property type="match status" value="1"/>
</dbReference>
<evidence type="ECO:0000259" key="9">
    <source>
        <dbReference type="PROSITE" id="PS50089"/>
    </source>
</evidence>
<feature type="region of interest" description="Disordered" evidence="8">
    <location>
        <begin position="749"/>
        <end position="777"/>
    </location>
</feature>
<dbReference type="Gene3D" id="3.30.40.10">
    <property type="entry name" value="Zinc/RING finger domain, C3HC4 (zinc finger)"/>
    <property type="match status" value="1"/>
</dbReference>
<evidence type="ECO:0000256" key="6">
    <source>
        <dbReference type="ARBA" id="ARBA00022840"/>
    </source>
</evidence>
<feature type="compositionally biased region" description="Low complexity" evidence="8">
    <location>
        <begin position="25"/>
        <end position="36"/>
    </location>
</feature>
<keyword evidence="2" id="KW-0547">Nucleotide-binding</keyword>
<dbReference type="InterPro" id="IPR000330">
    <property type="entry name" value="SNF2_N"/>
</dbReference>
<comment type="caution">
    <text evidence="12">The sequence shown here is derived from an EMBL/GenBank/DDBJ whole genome shotgun (WGS) entry which is preliminary data.</text>
</comment>
<evidence type="ECO:0000313" key="12">
    <source>
        <dbReference type="EMBL" id="KAF4629349.1"/>
    </source>
</evidence>
<dbReference type="OrthoDB" id="5330228at2759"/>
<evidence type="ECO:0000313" key="13">
    <source>
        <dbReference type="Proteomes" id="UP000566819"/>
    </source>
</evidence>
<dbReference type="InterPro" id="IPR059033">
    <property type="entry name" value="C144_05_dom"/>
</dbReference>
<dbReference type="Pfam" id="PF13923">
    <property type="entry name" value="zf-C3HC4_2"/>
    <property type="match status" value="1"/>
</dbReference>
<dbReference type="InterPro" id="IPR038718">
    <property type="entry name" value="SNF2-like_sf"/>
</dbReference>
<accession>A0A8H4RIR1</accession>
<dbReference type="InterPro" id="IPR001841">
    <property type="entry name" value="Znf_RING"/>
</dbReference>
<dbReference type="InterPro" id="IPR001650">
    <property type="entry name" value="Helicase_C-like"/>
</dbReference>
<keyword evidence="1" id="KW-0479">Metal-binding</keyword>
<dbReference type="Pfam" id="PF00176">
    <property type="entry name" value="SNF2-rel_dom"/>
    <property type="match status" value="1"/>
</dbReference>
<dbReference type="Proteomes" id="UP000566819">
    <property type="component" value="Unassembled WGS sequence"/>
</dbReference>
<dbReference type="GO" id="GO:0000209">
    <property type="term" value="P:protein polyubiquitination"/>
    <property type="evidence" value="ECO:0007669"/>
    <property type="project" value="TreeGrafter"/>
</dbReference>
<evidence type="ECO:0000256" key="1">
    <source>
        <dbReference type="ARBA" id="ARBA00022723"/>
    </source>
</evidence>
<dbReference type="CDD" id="cd18070">
    <property type="entry name" value="DEXQc_SHPRH"/>
    <property type="match status" value="1"/>
</dbReference>
<sequence>MAPSTATAARRGAGTRRKQDNPLTSSSSSDGSSPESDSPEWNELSDDLIQFISKTATISEGEPPRKKQKMTLERDKRGNTMDNSSQEFTFDHVVVKQSTWDIHFSTCKLSDSNGLIERDNIQPILHWPRDQPLESIEILDEAQKSIFRRPLPDDVPDYEDITIALQIDNMKSIRIKWATDQGKLWTELKLVLLQEGGKDVLRIVFTVKWKFTTSPEYIFQANNKIPVLPLLLEKYFPDPNVSNANNWTPQDFYQSVHVPDKHDEISAALKVDGLRSNLYPFQKRAVQWLLKMEGVEWSATEHKIIDSPHVEDSSLPLSFIKVNDALGRTCYVSHLYGLVTSDPTPFRLPEQELKGGILCEEMGLGKTVEMISLITLHKRPYSQALFVPDPYTGEDVRPTSATLIIAPPVLSLQWIAEVEKHAPHLKVKHYKGIKAYKGENHNELIEELATADIVISTYYVLTAEIHFTPLNPEKTLRRASKYPRARSPLMALQFFRVVMDEAQMIESGVSAAAKLARMVPRVNAWCVTGTPITKEVGDLLGQLTFLRYEPFASTKHVWTSLITSHKPDFRKLFGTLAMRHTKQSIRDEIKLPAQRRYVVTMPFTPVEEQHYRDLFSQMCEECGLDIQGAPLIENWDSDRVTETMRQWLSRLRQTALHPQIGNRNRRALGHKNGPLRTIDQVVDLMVEQTDLAIRSDQRNLLTCKLKRGQLFERSPRVKEALAIWNEVANEALEIVKECRKQLEKEIARGDGKDSLRSSRSVTESDADSADEQKEVEASSRLGPFRNRLRAALEIEHMAKFFCASAYYQIKSNEEMTKPDSAEFRALEKLEIDGYEEAKKLRREILQEISRKVDRLMKRISKKAASQAFVELPEFPSDSPRGIESRTIGEKLDVLAAALNMQANQLDEWREETIQSLLKPLVDEDDGIETTGDEYEESTRTQDEVVVYVQALRTVTADRHDLLTGQENKLVQHEARAALKLAKEGQGPFPEKTLALLNARNQLKPDKQMGSIRGIVSELKALTTTLRTDVHNGSSRARDELRIVENQLAATQKHLSEQAKATVGLEKEIEFFTNVMNTRVEYYRQLQAVSDMVAPYEGPKHEAAVMRMLEEENKFTNKVAAGKVKRNYLIHLQKEAKNPKEQRLCVICKDTFELGSLTACGHQFCKECIMIWWSSHKKCPLCKETLNLADMHDITYKPQELVFEAEEVGESRDRASPSSTSKKSAIYSEISKSTLTAIKNVDLNGPSFTTKVDTLARHLLWLRESDPGSKSIIYSQFKEFLDVLASAFKIFRIGYSSIDKPGGIESFKNDPSIECFLLHSRAHSSGLNLVNASHVFLCEPLLNTALELQAIARVDRIGQEQETSVWLYLVDGTVEESIYQLSVKRRMEHIGQRLLKGKGKARELNPEQLLDGNLEAANSLELQEASLAHLLEKGKGGEIVENEDLWECLFGGAGQQKSAAQRTLDNSDLRNNVEVARHIRAEAAEGRVGS</sequence>
<dbReference type="PROSITE" id="PS00518">
    <property type="entry name" value="ZF_RING_1"/>
    <property type="match status" value="1"/>
</dbReference>
<dbReference type="InterPro" id="IPR027417">
    <property type="entry name" value="P-loop_NTPase"/>
</dbReference>
<dbReference type="PROSITE" id="PS51192">
    <property type="entry name" value="HELICASE_ATP_BIND_1"/>
    <property type="match status" value="1"/>
</dbReference>
<feature type="domain" description="Helicase ATP-binding" evidence="10">
    <location>
        <begin position="347"/>
        <end position="549"/>
    </location>
</feature>
<proteinExistence type="predicted"/>
<dbReference type="PANTHER" id="PTHR45865:SF1">
    <property type="entry name" value="E3 UBIQUITIN-PROTEIN LIGASE SHPRH"/>
    <property type="match status" value="1"/>
</dbReference>
<dbReference type="GO" id="GO:0006974">
    <property type="term" value="P:DNA damage response"/>
    <property type="evidence" value="ECO:0007669"/>
    <property type="project" value="TreeGrafter"/>
</dbReference>
<dbReference type="PROSITE" id="PS51194">
    <property type="entry name" value="HELICASE_CTER"/>
    <property type="match status" value="1"/>
</dbReference>
<dbReference type="Gene3D" id="3.40.50.300">
    <property type="entry name" value="P-loop containing nucleotide triphosphate hydrolases"/>
    <property type="match status" value="1"/>
</dbReference>
<dbReference type="CDD" id="cd18793">
    <property type="entry name" value="SF2_C_SNF"/>
    <property type="match status" value="1"/>
</dbReference>
<dbReference type="Gene3D" id="3.40.50.10810">
    <property type="entry name" value="Tandem AAA-ATPase domain"/>
    <property type="match status" value="1"/>
</dbReference>
<name>A0A8H4RIR1_9HELO</name>
<feature type="region of interest" description="Disordered" evidence="8">
    <location>
        <begin position="1"/>
        <end position="84"/>
    </location>
</feature>
<dbReference type="GO" id="GO:0005634">
    <property type="term" value="C:nucleus"/>
    <property type="evidence" value="ECO:0007669"/>
    <property type="project" value="TreeGrafter"/>
</dbReference>
<dbReference type="InterPro" id="IPR052583">
    <property type="entry name" value="ATP-helicase/E3_Ub-Ligase"/>
</dbReference>
<gene>
    <name evidence="12" type="ORF">G7Y89_g8800</name>
</gene>
<dbReference type="EMBL" id="JAAMPI010000689">
    <property type="protein sequence ID" value="KAF4629349.1"/>
    <property type="molecule type" value="Genomic_DNA"/>
</dbReference>
<evidence type="ECO:0000256" key="2">
    <source>
        <dbReference type="ARBA" id="ARBA00022741"/>
    </source>
</evidence>
<keyword evidence="5" id="KW-0862">Zinc</keyword>
<reference evidence="12 13" key="1">
    <citation type="submission" date="2020-03" db="EMBL/GenBank/DDBJ databases">
        <title>Draft Genome Sequence of Cudoniella acicularis.</title>
        <authorList>
            <person name="Buettner E."/>
            <person name="Kellner H."/>
        </authorList>
    </citation>
    <scope>NUCLEOTIDE SEQUENCE [LARGE SCALE GENOMIC DNA]</scope>
    <source>
        <strain evidence="12 13">DSM 108380</strain>
    </source>
</reference>
<dbReference type="SUPFAM" id="SSF52540">
    <property type="entry name" value="P-loop containing nucleoside triphosphate hydrolases"/>
    <property type="match status" value="2"/>
</dbReference>
<dbReference type="Pfam" id="PF26021">
    <property type="entry name" value="Ferritin_C144_05"/>
    <property type="match status" value="1"/>
</dbReference>
<evidence type="ECO:0000256" key="4">
    <source>
        <dbReference type="ARBA" id="ARBA00022801"/>
    </source>
</evidence>